<protein>
    <submittedName>
        <fullName evidence="1">Uncharacterized protein</fullName>
    </submittedName>
</protein>
<proteinExistence type="predicted"/>
<keyword evidence="2" id="KW-1185">Reference proteome</keyword>
<reference evidence="1 2" key="1">
    <citation type="submission" date="2020-07" db="EMBL/GenBank/DDBJ databases">
        <title>Genomic Encyclopedia of Type Strains, Phase IV (KMG-IV): sequencing the most valuable type-strain genomes for metagenomic binning, comparative biology and taxonomic classification.</title>
        <authorList>
            <person name="Goeker M."/>
        </authorList>
    </citation>
    <scope>NUCLEOTIDE SEQUENCE [LARGE SCALE GENOMIC DNA]</scope>
    <source>
        <strain evidence="1 2">DSM 15730</strain>
    </source>
</reference>
<comment type="caution">
    <text evidence="1">The sequence shown here is derived from an EMBL/GenBank/DDBJ whole genome shotgun (WGS) entry which is preliminary data.</text>
</comment>
<dbReference type="EMBL" id="JACDUT010000015">
    <property type="protein sequence ID" value="MBA2876644.1"/>
    <property type="molecule type" value="Genomic_DNA"/>
</dbReference>
<evidence type="ECO:0000313" key="1">
    <source>
        <dbReference type="EMBL" id="MBA2876644.1"/>
    </source>
</evidence>
<gene>
    <name evidence="1" type="ORF">HNR31_003462</name>
</gene>
<evidence type="ECO:0000313" key="2">
    <source>
        <dbReference type="Proteomes" id="UP000523087"/>
    </source>
</evidence>
<dbReference type="RefSeq" id="WP_267907092.1">
    <property type="nucleotide sequence ID" value="NZ_JAEILW010000009.1"/>
</dbReference>
<dbReference type="Proteomes" id="UP000523087">
    <property type="component" value="Unassembled WGS sequence"/>
</dbReference>
<accession>A0A7V9Z9W0</accession>
<organism evidence="1 2">
    <name type="scientific">Thermaerobacillus caldiproteolyticus</name>
    <dbReference type="NCBI Taxonomy" id="247480"/>
    <lineage>
        <taxon>Bacteria</taxon>
        <taxon>Bacillati</taxon>
        <taxon>Bacillota</taxon>
        <taxon>Bacilli</taxon>
        <taxon>Bacillales</taxon>
        <taxon>Anoxybacillaceae</taxon>
        <taxon>Thermaerobacillus</taxon>
    </lineage>
</organism>
<name>A0A7V9Z9W0_9BACL</name>
<dbReference type="AlphaFoldDB" id="A0A7V9Z9W0"/>
<sequence length="44" mass="5142">MLNSRFVAVEDVKHFVKVFVVCFRGERFFVHGKNEGEKEVGKIE</sequence>